<gene>
    <name evidence="5" type="ORF">GNLVRS02_ARAD1D03234g</name>
</gene>
<dbReference type="PANTHER" id="PTHR10539:SF0">
    <property type="entry name" value="26S PROTEASOME NON-ATPASE REGULATORY SUBUNIT 13"/>
    <property type="match status" value="1"/>
</dbReference>
<sequence length="387" mass="44027">MAEMDIDHDVPTVLATLRTEADPDLVPMFYTMEDLWERKLWHQLTDALKEFYANPKSENLRYRMFTQFIASFEKKINQLSLVRFALAASNQCSDTTEALGFLESIATKVEGKKDSADAHVFSQIEIARVKLKLNKLDDARDLLQQSQKALDALDSVDPVINASFYSVASEYYKAKADFSSYYRNALLYLACIKLEELSTVQQQQLAYDLAVAALLGDKIYNFGELLLHPILESLKGTEYSWLYDILFALNAGDVEAFEGLSDHLAKQPLLQHSLPFLRQKICLTALTEAVFQRPSSNRVLSFQTIAKEAHLVVEEVEHLVMKALSLGLLKGFIDQVSQTVTVTWLQPRVMNKAQIDTMRQKLVQWDQQVNDLGQWMQDAGKEIWTSV</sequence>
<dbReference type="PANTHER" id="PTHR10539">
    <property type="entry name" value="26S PROTEASOME NON-ATPASE REGULATORY SUBUNIT 13"/>
    <property type="match status" value="1"/>
</dbReference>
<dbReference type="GO" id="GO:0008541">
    <property type="term" value="C:proteasome regulatory particle, lid subcomplex"/>
    <property type="evidence" value="ECO:0007669"/>
    <property type="project" value="TreeGrafter"/>
</dbReference>
<feature type="domain" description="PCI" evidence="4">
    <location>
        <begin position="178"/>
        <end position="347"/>
    </location>
</feature>
<dbReference type="InterPro" id="IPR054179">
    <property type="entry name" value="PSD13_N"/>
</dbReference>
<dbReference type="GO" id="GO:0005634">
    <property type="term" value="C:nucleus"/>
    <property type="evidence" value="ECO:0007669"/>
    <property type="project" value="TreeGrafter"/>
</dbReference>
<accession>A0A060T8F6</accession>
<reference evidence="5" key="2">
    <citation type="submission" date="2014-06" db="EMBL/GenBank/DDBJ databases">
        <title>The complete genome of Blastobotrys (Arxula) adeninivorans LS3 - a yeast of biotechnological interest.</title>
        <authorList>
            <person name="Kunze G."/>
            <person name="Gaillardin C."/>
            <person name="Czernicka M."/>
            <person name="Durrens P."/>
            <person name="Martin T."/>
            <person name="Boer E."/>
            <person name="Gabaldon T."/>
            <person name="Cruz J."/>
            <person name="Talla E."/>
            <person name="Marck C."/>
            <person name="Goffeau A."/>
            <person name="Barbe V."/>
            <person name="Baret P."/>
            <person name="Baronian K."/>
            <person name="Beier S."/>
            <person name="Bleykasten C."/>
            <person name="Bode R."/>
            <person name="Casaregola S."/>
            <person name="Despons L."/>
            <person name="Fairhead C."/>
            <person name="Giersberg M."/>
            <person name="Gierski P."/>
            <person name="Hahnel U."/>
            <person name="Hartmann A."/>
            <person name="Jankowska D."/>
            <person name="Jubin C."/>
            <person name="Jung P."/>
            <person name="Lafontaine I."/>
            <person name="Leh-Louis V."/>
            <person name="Lemaire M."/>
            <person name="Marcet-Houben M."/>
            <person name="Mascher M."/>
            <person name="Morel G."/>
            <person name="Richard G.-F."/>
            <person name="Riechen J."/>
            <person name="Sacerdot C."/>
            <person name="Sarkar A."/>
            <person name="Savel G."/>
            <person name="Schacherer J."/>
            <person name="Sherman D."/>
            <person name="Straub M.-L."/>
            <person name="Stein N."/>
            <person name="Thierry A."/>
            <person name="Trautwein-Schult A."/>
            <person name="Westhof E."/>
            <person name="Worch S."/>
            <person name="Dujon B."/>
            <person name="Souciet J.-L."/>
            <person name="Wincker P."/>
            <person name="Scholz U."/>
            <person name="Neuveglise N."/>
        </authorList>
    </citation>
    <scope>NUCLEOTIDE SEQUENCE</scope>
    <source>
        <strain evidence="5">LS3</strain>
    </source>
</reference>
<evidence type="ECO:0000256" key="3">
    <source>
        <dbReference type="SAM" id="Coils"/>
    </source>
</evidence>
<dbReference type="Pfam" id="PF22037">
    <property type="entry name" value="PSD13_N"/>
    <property type="match status" value="1"/>
</dbReference>
<evidence type="ECO:0000259" key="4">
    <source>
        <dbReference type="PROSITE" id="PS50250"/>
    </source>
</evidence>
<evidence type="ECO:0000313" key="5">
    <source>
        <dbReference type="EMBL" id="CDP37079.1"/>
    </source>
</evidence>
<evidence type="ECO:0000256" key="1">
    <source>
        <dbReference type="ARBA" id="ARBA00006207"/>
    </source>
</evidence>
<dbReference type="AlphaFoldDB" id="A0A060T8F6"/>
<dbReference type="PROSITE" id="PS50250">
    <property type="entry name" value="PCI"/>
    <property type="match status" value="1"/>
</dbReference>
<keyword evidence="2" id="KW-0647">Proteasome</keyword>
<dbReference type="GO" id="GO:0005829">
    <property type="term" value="C:cytosol"/>
    <property type="evidence" value="ECO:0007669"/>
    <property type="project" value="TreeGrafter"/>
</dbReference>
<dbReference type="Pfam" id="PF01399">
    <property type="entry name" value="PCI"/>
    <property type="match status" value="1"/>
</dbReference>
<dbReference type="PhylomeDB" id="A0A060T8F6"/>
<keyword evidence="3" id="KW-0175">Coiled coil</keyword>
<comment type="similarity">
    <text evidence="1">Belongs to the proteasome subunit S11 family.</text>
</comment>
<feature type="coiled-coil region" evidence="3">
    <location>
        <begin position="126"/>
        <end position="156"/>
    </location>
</feature>
<dbReference type="InterPro" id="IPR040798">
    <property type="entry name" value="Rpn9_C"/>
</dbReference>
<proteinExistence type="inferred from homology"/>
<organism evidence="5">
    <name type="scientific">Blastobotrys adeninivorans</name>
    <name type="common">Yeast</name>
    <name type="synonym">Arxula adeninivorans</name>
    <dbReference type="NCBI Taxonomy" id="409370"/>
    <lineage>
        <taxon>Eukaryota</taxon>
        <taxon>Fungi</taxon>
        <taxon>Dikarya</taxon>
        <taxon>Ascomycota</taxon>
        <taxon>Saccharomycotina</taxon>
        <taxon>Dipodascomycetes</taxon>
        <taxon>Dipodascales</taxon>
        <taxon>Trichomonascaceae</taxon>
        <taxon>Blastobotrys</taxon>
    </lineage>
</organism>
<dbReference type="InterPro" id="IPR035298">
    <property type="entry name" value="PSMD13"/>
</dbReference>
<dbReference type="EMBL" id="HG937694">
    <property type="protein sequence ID" value="CDP37079.1"/>
    <property type="molecule type" value="Genomic_DNA"/>
</dbReference>
<dbReference type="InterPro" id="IPR036390">
    <property type="entry name" value="WH_DNA-bd_sf"/>
</dbReference>
<dbReference type="GO" id="GO:0005198">
    <property type="term" value="F:structural molecule activity"/>
    <property type="evidence" value="ECO:0007669"/>
    <property type="project" value="TreeGrafter"/>
</dbReference>
<protein>
    <submittedName>
        <fullName evidence="5">ARAD1D03234p</fullName>
    </submittedName>
</protein>
<dbReference type="SUPFAM" id="SSF46785">
    <property type="entry name" value="Winged helix' DNA-binding domain"/>
    <property type="match status" value="1"/>
</dbReference>
<dbReference type="Pfam" id="PF18261">
    <property type="entry name" value="Rpn9_C"/>
    <property type="match status" value="1"/>
</dbReference>
<dbReference type="InterPro" id="IPR000717">
    <property type="entry name" value="PCI_dom"/>
</dbReference>
<dbReference type="SMART" id="SM00088">
    <property type="entry name" value="PINT"/>
    <property type="match status" value="1"/>
</dbReference>
<reference evidence="5" key="1">
    <citation type="submission" date="2014-02" db="EMBL/GenBank/DDBJ databases">
        <authorList>
            <person name="Genoscope - CEA"/>
        </authorList>
    </citation>
    <scope>NUCLEOTIDE SEQUENCE</scope>
    <source>
        <strain evidence="5">LS3</strain>
    </source>
</reference>
<dbReference type="GO" id="GO:0006511">
    <property type="term" value="P:ubiquitin-dependent protein catabolic process"/>
    <property type="evidence" value="ECO:0007669"/>
    <property type="project" value="TreeGrafter"/>
</dbReference>
<evidence type="ECO:0000256" key="2">
    <source>
        <dbReference type="ARBA" id="ARBA00022942"/>
    </source>
</evidence>
<name>A0A060T8F6_BLAAD</name>